<dbReference type="GO" id="GO:0051213">
    <property type="term" value="F:dioxygenase activity"/>
    <property type="evidence" value="ECO:0007669"/>
    <property type="project" value="UniProtKB-KW"/>
</dbReference>
<reference evidence="6 7" key="1">
    <citation type="journal article" date="2013" name="Genome Announc.">
        <title>Genome Sequence of the Pyrene- and Fluoranthene-Degrading Bacterium Cycloclasticus sp. Strain PY97M.</title>
        <authorList>
            <person name="Cui Z."/>
            <person name="Xu G."/>
            <person name="Li Q."/>
            <person name="Gao W."/>
            <person name="Zheng L."/>
        </authorList>
    </citation>
    <scope>NUCLEOTIDE SEQUENCE [LARGE SCALE GENOMIC DNA]</scope>
    <source>
        <strain evidence="6 7">PY97M</strain>
    </source>
</reference>
<evidence type="ECO:0000256" key="3">
    <source>
        <dbReference type="ARBA" id="ARBA00023004"/>
    </source>
</evidence>
<comment type="caution">
    <text evidence="6">The sequence shown here is derived from an EMBL/GenBank/DDBJ whole genome shotgun (WGS) entry which is preliminary data.</text>
</comment>
<feature type="domain" description="Rieske" evidence="5">
    <location>
        <begin position="5"/>
        <end position="101"/>
    </location>
</feature>
<dbReference type="Proteomes" id="UP000015462">
    <property type="component" value="Unassembled WGS sequence"/>
</dbReference>
<evidence type="ECO:0000256" key="2">
    <source>
        <dbReference type="ARBA" id="ARBA00022723"/>
    </source>
</evidence>
<dbReference type="SUPFAM" id="SSF50022">
    <property type="entry name" value="ISP domain"/>
    <property type="match status" value="1"/>
</dbReference>
<keyword evidence="6" id="KW-0560">Oxidoreductase</keyword>
<accession>A0AB33Z3U2</accession>
<dbReference type="Gene3D" id="2.102.10.10">
    <property type="entry name" value="Rieske [2Fe-2S] iron-sulphur domain"/>
    <property type="match status" value="1"/>
</dbReference>
<dbReference type="GO" id="GO:0051537">
    <property type="term" value="F:2 iron, 2 sulfur cluster binding"/>
    <property type="evidence" value="ECO:0007669"/>
    <property type="project" value="UniProtKB-KW"/>
</dbReference>
<organism evidence="6 7">
    <name type="scientific">Cycloclasticus pugetii</name>
    <dbReference type="NCBI Taxonomy" id="34068"/>
    <lineage>
        <taxon>Bacteria</taxon>
        <taxon>Pseudomonadati</taxon>
        <taxon>Pseudomonadota</taxon>
        <taxon>Gammaproteobacteria</taxon>
        <taxon>Thiotrichales</taxon>
        <taxon>Piscirickettsiaceae</taxon>
        <taxon>Cycloclasticus</taxon>
    </lineage>
</organism>
<dbReference type="InterPro" id="IPR036922">
    <property type="entry name" value="Rieske_2Fe-2S_sf"/>
</dbReference>
<keyword evidence="6" id="KW-0223">Dioxygenase</keyword>
<dbReference type="AlphaFoldDB" id="A0AB33Z3U2"/>
<evidence type="ECO:0000256" key="4">
    <source>
        <dbReference type="ARBA" id="ARBA00023014"/>
    </source>
</evidence>
<keyword evidence="3" id="KW-0408">Iron</keyword>
<protein>
    <submittedName>
        <fullName evidence="6">PAH dioxygenase component ferredoxin</fullName>
    </submittedName>
</protein>
<evidence type="ECO:0000313" key="7">
    <source>
        <dbReference type="Proteomes" id="UP000015462"/>
    </source>
</evidence>
<dbReference type="PROSITE" id="PS51296">
    <property type="entry name" value="RIESKE"/>
    <property type="match status" value="1"/>
</dbReference>
<dbReference type="EMBL" id="ASHL01000001">
    <property type="protein sequence ID" value="EPD13861.1"/>
    <property type="molecule type" value="Genomic_DNA"/>
</dbReference>
<dbReference type="GO" id="GO:0046872">
    <property type="term" value="F:metal ion binding"/>
    <property type="evidence" value="ECO:0007669"/>
    <property type="project" value="UniProtKB-KW"/>
</dbReference>
<evidence type="ECO:0000259" key="5">
    <source>
        <dbReference type="PROSITE" id="PS51296"/>
    </source>
</evidence>
<proteinExistence type="predicted"/>
<keyword evidence="1" id="KW-0001">2Fe-2S</keyword>
<evidence type="ECO:0000313" key="6">
    <source>
        <dbReference type="EMBL" id="EPD13861.1"/>
    </source>
</evidence>
<dbReference type="InterPro" id="IPR017941">
    <property type="entry name" value="Rieske_2Fe-2S"/>
</dbReference>
<name>A0AB33Z3U2_9GAMM</name>
<keyword evidence="4" id="KW-0411">Iron-sulfur</keyword>
<keyword evidence="2" id="KW-0479">Metal-binding</keyword>
<evidence type="ECO:0000256" key="1">
    <source>
        <dbReference type="ARBA" id="ARBA00022714"/>
    </source>
</evidence>
<dbReference type="RefSeq" id="WP_016389434.1">
    <property type="nucleotide sequence ID" value="NZ_FQZJ01000004.1"/>
</dbReference>
<dbReference type="CDD" id="cd03528">
    <property type="entry name" value="Rieske_RO_ferredoxin"/>
    <property type="match status" value="1"/>
</dbReference>
<dbReference type="Pfam" id="PF00355">
    <property type="entry name" value="Rieske"/>
    <property type="match status" value="1"/>
</dbReference>
<gene>
    <name evidence="6" type="ORF">L196_00135</name>
</gene>
<sequence>MSELMMLCKTAEVTEDAPIQVVVDGLPPLAVYEFNKSYYVTSDICTHGMAFMTEGEQDGNEIECPFHGGAFNFVTGEVVSMPCHIPLETFPVVINDEYVCIEKPVLEK</sequence>
<keyword evidence="7" id="KW-1185">Reference proteome</keyword>